<dbReference type="AlphaFoldDB" id="A0A6I4M357"/>
<sequence>MTRLLWLLILLAVQAPVHADELRPGYVEFEQKSANEWIIVWKIPLQGGFTPLTRPQLPAGCQMTGIAARQLSDAAVTTRSAVHCRGDVSGQFIGLENFETAQSDVLVRVAPLARPVQAMRLTPAEPRTIIQARAGTWQVAQTYFLTGIDHILFGYDHLLFVVALVLLLQGFWTIAKAVTAFTLAHSLTLAGTTLGWIGLPQNPVESVIALSIMFLAVEIIKRKPDQKRLSERAPWIVAFGFGLLHGFGFAGALKEIGLPEQDVSIALVTFNLGVEAGQIVIIAATLMLLETIRRLFATALVPVITMATYAIGITASFWFIERTFS</sequence>
<dbReference type="InterPro" id="IPR032809">
    <property type="entry name" value="Put_HupE_UreJ"/>
</dbReference>
<dbReference type="Proteomes" id="UP000471147">
    <property type="component" value="Unassembled WGS sequence"/>
</dbReference>
<protein>
    <submittedName>
        <fullName evidence="3">HupE/UreJ family protein</fullName>
    </submittedName>
</protein>
<accession>A0A6I4M357</accession>
<keyword evidence="1" id="KW-0812">Transmembrane</keyword>
<feature type="transmembrane region" description="Helical" evidence="1">
    <location>
        <begin position="265"/>
        <end position="289"/>
    </location>
</feature>
<feature type="chain" id="PRO_5026240088" evidence="2">
    <location>
        <begin position="20"/>
        <end position="325"/>
    </location>
</feature>
<proteinExistence type="predicted"/>
<dbReference type="OrthoDB" id="9808870at2"/>
<gene>
    <name evidence="3" type="ORF">EUU23_13810</name>
</gene>
<feature type="transmembrane region" description="Helical" evidence="1">
    <location>
        <begin position="296"/>
        <end position="320"/>
    </location>
</feature>
<keyword evidence="4" id="KW-1185">Reference proteome</keyword>
<evidence type="ECO:0000256" key="1">
    <source>
        <dbReference type="SAM" id="Phobius"/>
    </source>
</evidence>
<comment type="caution">
    <text evidence="3">The sequence shown here is derived from an EMBL/GenBank/DDBJ whole genome shotgun (WGS) entry which is preliminary data.</text>
</comment>
<feature type="signal peptide" evidence="2">
    <location>
        <begin position="1"/>
        <end position="19"/>
    </location>
</feature>
<feature type="transmembrane region" description="Helical" evidence="1">
    <location>
        <begin position="152"/>
        <end position="171"/>
    </location>
</feature>
<keyword evidence="1" id="KW-1133">Transmembrane helix</keyword>
<evidence type="ECO:0000256" key="2">
    <source>
        <dbReference type="SAM" id="SignalP"/>
    </source>
</evidence>
<feature type="transmembrane region" description="Helical" evidence="1">
    <location>
        <begin position="178"/>
        <end position="197"/>
    </location>
</feature>
<feature type="transmembrane region" description="Helical" evidence="1">
    <location>
        <begin position="203"/>
        <end position="221"/>
    </location>
</feature>
<evidence type="ECO:0000313" key="4">
    <source>
        <dbReference type="Proteomes" id="UP000471147"/>
    </source>
</evidence>
<keyword evidence="2" id="KW-0732">Signal</keyword>
<keyword evidence="1" id="KW-0472">Membrane</keyword>
<evidence type="ECO:0000313" key="3">
    <source>
        <dbReference type="EMBL" id="MVZ98764.1"/>
    </source>
</evidence>
<name>A0A6I4M357_9SPHN</name>
<feature type="transmembrane region" description="Helical" evidence="1">
    <location>
        <begin position="233"/>
        <end position="253"/>
    </location>
</feature>
<reference evidence="3 4" key="1">
    <citation type="submission" date="2019-01" db="EMBL/GenBank/DDBJ databases">
        <title>Sphingorhabdus lacus sp.nov., isolated from an oligotrophic freshwater lake.</title>
        <authorList>
            <person name="Park M."/>
        </authorList>
    </citation>
    <scope>NUCLEOTIDE SEQUENCE [LARGE SCALE GENOMIC DNA]</scope>
    <source>
        <strain evidence="3 4">IMCC26285</strain>
    </source>
</reference>
<organism evidence="3 4">
    <name type="scientific">Sphingorhabdus profundilacus</name>
    <dbReference type="NCBI Taxonomy" id="2509718"/>
    <lineage>
        <taxon>Bacteria</taxon>
        <taxon>Pseudomonadati</taxon>
        <taxon>Pseudomonadota</taxon>
        <taxon>Alphaproteobacteria</taxon>
        <taxon>Sphingomonadales</taxon>
        <taxon>Sphingomonadaceae</taxon>
        <taxon>Sphingorhabdus</taxon>
    </lineage>
</organism>
<dbReference type="EMBL" id="SDWJ01000002">
    <property type="protein sequence ID" value="MVZ98764.1"/>
    <property type="molecule type" value="Genomic_DNA"/>
</dbReference>
<dbReference type="Pfam" id="PF13795">
    <property type="entry name" value="HupE_UreJ_2"/>
    <property type="match status" value="1"/>
</dbReference>
<dbReference type="RefSeq" id="WP_160354622.1">
    <property type="nucleotide sequence ID" value="NZ_SDWJ01000002.1"/>
</dbReference>